<dbReference type="AlphaFoldDB" id="A0AAV4U281"/>
<accession>A0AAV4U281</accession>
<organism evidence="1 2">
    <name type="scientific">Caerostris darwini</name>
    <dbReference type="NCBI Taxonomy" id="1538125"/>
    <lineage>
        <taxon>Eukaryota</taxon>
        <taxon>Metazoa</taxon>
        <taxon>Ecdysozoa</taxon>
        <taxon>Arthropoda</taxon>
        <taxon>Chelicerata</taxon>
        <taxon>Arachnida</taxon>
        <taxon>Araneae</taxon>
        <taxon>Araneomorphae</taxon>
        <taxon>Entelegynae</taxon>
        <taxon>Araneoidea</taxon>
        <taxon>Araneidae</taxon>
        <taxon>Caerostris</taxon>
    </lineage>
</organism>
<comment type="caution">
    <text evidence="1">The sequence shown here is derived from an EMBL/GenBank/DDBJ whole genome shotgun (WGS) entry which is preliminary data.</text>
</comment>
<proteinExistence type="predicted"/>
<evidence type="ECO:0000313" key="1">
    <source>
        <dbReference type="EMBL" id="GIY51856.1"/>
    </source>
</evidence>
<keyword evidence="2" id="KW-1185">Reference proteome</keyword>
<gene>
    <name evidence="1" type="ORF">CDAR_10711</name>
</gene>
<reference evidence="1 2" key="1">
    <citation type="submission" date="2021-06" db="EMBL/GenBank/DDBJ databases">
        <title>Caerostris darwini draft genome.</title>
        <authorList>
            <person name="Kono N."/>
            <person name="Arakawa K."/>
        </authorList>
    </citation>
    <scope>NUCLEOTIDE SEQUENCE [LARGE SCALE GENOMIC DNA]</scope>
</reference>
<evidence type="ECO:0000313" key="2">
    <source>
        <dbReference type="Proteomes" id="UP001054837"/>
    </source>
</evidence>
<name>A0AAV4U281_9ARAC</name>
<protein>
    <submittedName>
        <fullName evidence="1">Uncharacterized protein</fullName>
    </submittedName>
</protein>
<dbReference type="EMBL" id="BPLQ01010611">
    <property type="protein sequence ID" value="GIY51856.1"/>
    <property type="molecule type" value="Genomic_DNA"/>
</dbReference>
<dbReference type="Proteomes" id="UP001054837">
    <property type="component" value="Unassembled WGS sequence"/>
</dbReference>
<sequence>MLLLHISIINRGLRSYARQYLNSRPSNRRFTLRGVVKRHFERGVFGGMIDERWKFHCRGRYKFRHVLPRRTSQDRYVSPLHPNREPIQLSQHPFLFREPIIHQWSTARVFERIEKSANF</sequence>